<accession>A0A1I7RLE3</accession>
<organism evidence="2 3">
    <name type="scientific">Bursaphelenchus xylophilus</name>
    <name type="common">Pinewood nematode worm</name>
    <name type="synonym">Aphelenchoides xylophilus</name>
    <dbReference type="NCBI Taxonomy" id="6326"/>
    <lineage>
        <taxon>Eukaryota</taxon>
        <taxon>Metazoa</taxon>
        <taxon>Ecdysozoa</taxon>
        <taxon>Nematoda</taxon>
        <taxon>Chromadorea</taxon>
        <taxon>Rhabditida</taxon>
        <taxon>Tylenchina</taxon>
        <taxon>Tylenchomorpha</taxon>
        <taxon>Aphelenchoidea</taxon>
        <taxon>Aphelenchoididae</taxon>
        <taxon>Bursaphelenchus</taxon>
    </lineage>
</organism>
<keyword evidence="1" id="KW-0472">Membrane</keyword>
<sequence length="187" mass="20326">MSGYERGMVIGLRLLEAIFSALSIPFVIYGIKKANAPDTGDILYAEMWPDGLLCRLLLSLALVALVDASDVFCGNLTIYKQKWFSKEAQTLAAQRAPDLKSCLDACCAIQVCNAVTFMGFLGNSSSVPSSNCVLFQCSDDCIAVDEHEAAEGVVSVVIKRKEEAISQKVSDFMDKNYIKISSGIVNY</sequence>
<reference evidence="3" key="1">
    <citation type="submission" date="2016-11" db="UniProtKB">
        <authorList>
            <consortium name="WormBaseParasite"/>
        </authorList>
    </citation>
    <scope>IDENTIFICATION</scope>
</reference>
<dbReference type="AlphaFoldDB" id="A0A1I7RLE3"/>
<keyword evidence="1" id="KW-1133">Transmembrane helix</keyword>
<dbReference type="Proteomes" id="UP000095284">
    <property type="component" value="Unplaced"/>
</dbReference>
<feature type="transmembrane region" description="Helical" evidence="1">
    <location>
        <begin position="12"/>
        <end position="31"/>
    </location>
</feature>
<name>A0A1I7RLE3_BURXY</name>
<evidence type="ECO:0000256" key="1">
    <source>
        <dbReference type="SAM" id="Phobius"/>
    </source>
</evidence>
<evidence type="ECO:0000313" key="2">
    <source>
        <dbReference type="Proteomes" id="UP000095284"/>
    </source>
</evidence>
<proteinExistence type="predicted"/>
<evidence type="ECO:0000313" key="3">
    <source>
        <dbReference type="WBParaSite" id="BXY_0152800.1"/>
    </source>
</evidence>
<feature type="transmembrane region" description="Helical" evidence="1">
    <location>
        <begin position="56"/>
        <end position="79"/>
    </location>
</feature>
<protein>
    <submittedName>
        <fullName evidence="3">Apple domain-containing protein</fullName>
    </submittedName>
</protein>
<dbReference type="WBParaSite" id="BXY_0152800.1">
    <property type="protein sequence ID" value="BXY_0152800.1"/>
    <property type="gene ID" value="BXY_0152800"/>
</dbReference>
<keyword evidence="1" id="KW-0812">Transmembrane</keyword>